<evidence type="ECO:0000259" key="11">
    <source>
        <dbReference type="PROSITE" id="PS50010"/>
    </source>
</evidence>
<dbReference type="InterPro" id="IPR000306">
    <property type="entry name" value="Znf_FYVE"/>
</dbReference>
<feature type="region of interest" description="Disordered" evidence="9">
    <location>
        <begin position="28"/>
        <end position="124"/>
    </location>
</feature>
<evidence type="ECO:0000256" key="5">
    <source>
        <dbReference type="ARBA" id="ARBA00022771"/>
    </source>
</evidence>
<evidence type="ECO:0000313" key="13">
    <source>
        <dbReference type="Proteomes" id="UP000504630"/>
    </source>
</evidence>
<dbReference type="Pfam" id="PF00169">
    <property type="entry name" value="PH"/>
    <property type="match status" value="2"/>
</dbReference>
<evidence type="ECO:0000256" key="2">
    <source>
        <dbReference type="ARBA" id="ARBA00022490"/>
    </source>
</evidence>
<feature type="domain" description="FYVE-type" evidence="12">
    <location>
        <begin position="1261"/>
        <end position="1320"/>
    </location>
</feature>
<feature type="region of interest" description="Disordered" evidence="9">
    <location>
        <begin position="218"/>
        <end position="250"/>
    </location>
</feature>
<dbReference type="InterPro" id="IPR011993">
    <property type="entry name" value="PH-like_dom_sf"/>
</dbReference>
<dbReference type="GO" id="GO:0005856">
    <property type="term" value="C:cytoskeleton"/>
    <property type="evidence" value="ECO:0007669"/>
    <property type="project" value="UniProtKB-SubCell"/>
</dbReference>
<feature type="compositionally biased region" description="Acidic residues" evidence="9">
    <location>
        <begin position="106"/>
        <end position="122"/>
    </location>
</feature>
<evidence type="ECO:0000256" key="3">
    <source>
        <dbReference type="ARBA" id="ARBA00022658"/>
    </source>
</evidence>
<dbReference type="KEGG" id="cgob:115008886"/>
<evidence type="ECO:0000259" key="12">
    <source>
        <dbReference type="PROSITE" id="PS50178"/>
    </source>
</evidence>
<keyword evidence="3" id="KW-0344">Guanine-nucleotide releasing factor</keyword>
<evidence type="ECO:0000259" key="10">
    <source>
        <dbReference type="PROSITE" id="PS50003"/>
    </source>
</evidence>
<dbReference type="CDD" id="cd00160">
    <property type="entry name" value="RhoGEF"/>
    <property type="match status" value="1"/>
</dbReference>
<keyword evidence="7" id="KW-0206">Cytoskeleton</keyword>
<feature type="region of interest" description="Disordered" evidence="9">
    <location>
        <begin position="877"/>
        <end position="911"/>
    </location>
</feature>
<dbReference type="GO" id="GO:0008270">
    <property type="term" value="F:zinc ion binding"/>
    <property type="evidence" value="ECO:0007669"/>
    <property type="project" value="UniProtKB-KW"/>
</dbReference>
<dbReference type="Proteomes" id="UP000504630">
    <property type="component" value="Chromosome 5"/>
</dbReference>
<organism evidence="13 14">
    <name type="scientific">Cottoperca gobio</name>
    <name type="common">Frogmouth</name>
    <name type="synonym">Aphritis gobio</name>
    <dbReference type="NCBI Taxonomy" id="56716"/>
    <lineage>
        <taxon>Eukaryota</taxon>
        <taxon>Metazoa</taxon>
        <taxon>Chordata</taxon>
        <taxon>Craniata</taxon>
        <taxon>Vertebrata</taxon>
        <taxon>Euteleostomi</taxon>
        <taxon>Actinopterygii</taxon>
        <taxon>Neopterygii</taxon>
        <taxon>Teleostei</taxon>
        <taxon>Neoteleostei</taxon>
        <taxon>Acanthomorphata</taxon>
        <taxon>Eupercaria</taxon>
        <taxon>Perciformes</taxon>
        <taxon>Notothenioidei</taxon>
        <taxon>Bovichtidae</taxon>
        <taxon>Cottoperca</taxon>
    </lineage>
</organism>
<dbReference type="InterPro" id="IPR017455">
    <property type="entry name" value="Znf_FYVE-rel"/>
</dbReference>
<dbReference type="InterPro" id="IPR000219">
    <property type="entry name" value="DH_dom"/>
</dbReference>
<dbReference type="PANTHER" id="PTHR12673">
    <property type="entry name" value="FACIOGENITAL DYSPLASIA PROTEIN"/>
    <property type="match status" value="1"/>
</dbReference>
<evidence type="ECO:0000256" key="1">
    <source>
        <dbReference type="ARBA" id="ARBA00004245"/>
    </source>
</evidence>
<dbReference type="CTD" id="101884144"/>
<evidence type="ECO:0000256" key="6">
    <source>
        <dbReference type="ARBA" id="ARBA00022833"/>
    </source>
</evidence>
<name>A0A6J2PSS0_COTGO</name>
<keyword evidence="13" id="KW-1185">Reference proteome</keyword>
<dbReference type="Gene3D" id="1.20.900.10">
    <property type="entry name" value="Dbl homology (DH) domain"/>
    <property type="match status" value="1"/>
</dbReference>
<evidence type="ECO:0000256" key="7">
    <source>
        <dbReference type="ARBA" id="ARBA00023212"/>
    </source>
</evidence>
<dbReference type="InterPro" id="IPR013083">
    <property type="entry name" value="Znf_RING/FYVE/PHD"/>
</dbReference>
<evidence type="ECO:0000313" key="14">
    <source>
        <dbReference type="RefSeq" id="XP_029288620.1"/>
    </source>
</evidence>
<dbReference type="CDD" id="cd13237">
    <property type="entry name" value="PH2_FGD5_FGD6"/>
    <property type="match status" value="1"/>
</dbReference>
<accession>A0A6J2PSS0</accession>
<evidence type="ECO:0000256" key="9">
    <source>
        <dbReference type="SAM" id="MobiDB-lite"/>
    </source>
</evidence>
<feature type="compositionally biased region" description="Acidic residues" evidence="9">
    <location>
        <begin position="226"/>
        <end position="240"/>
    </location>
</feature>
<dbReference type="SUPFAM" id="SSF48065">
    <property type="entry name" value="DBL homology domain (DH-domain)"/>
    <property type="match status" value="1"/>
</dbReference>
<feature type="domain" description="DH" evidence="11">
    <location>
        <begin position="917"/>
        <end position="1104"/>
    </location>
</feature>
<feature type="domain" description="PH" evidence="10">
    <location>
        <begin position="1374"/>
        <end position="1472"/>
    </location>
</feature>
<dbReference type="SMART" id="SM00233">
    <property type="entry name" value="PH"/>
    <property type="match status" value="2"/>
</dbReference>
<dbReference type="InterPro" id="IPR001849">
    <property type="entry name" value="PH_domain"/>
</dbReference>
<dbReference type="PANTHER" id="PTHR12673:SF13">
    <property type="entry name" value="FYVE, RHOGEF AND PH DOMAIN-CONTAINING PROTEIN 5"/>
    <property type="match status" value="1"/>
</dbReference>
<sequence>MNTDCTKPSVAPKPRFVCHASLKLPSPLMSAARGPKPSIAPKPKVTPELNGNQGGCINGSLLHSDGEIDEEHETESGPSKVVADRLPAEKQFNSSILKSPQRDAQGAEDGEVTEEEKEEEEDMIQKMDEDWRLTDSALTEEVDSIETLWVSDAGLTADSEDVVEMVDTDVTEDMDAEGCDAGEALADTDGLSVGDISVNSIDEEAGCYSAENRAMRERQEKLKEDETGDCTADDLTESLTDEPGLLSNKNMKDTDTHIFLTDGEEKEEESASDCGITCNILKFRCGHKMEEKGENLQNISFYDFIPEDQEQVCDTAKRHVAADYDLTHEPYYVSSEDIINREMMPRNEKAHGLTPSPLPSVNSSGVSAGKYEKTAENGQTEFVSSEDYVEVGNSLELSSYHRDENKVKTYQRRTEEPKAQTAEAFLDQMDCHPRFRLVSISVPTDTDTSLTSSLSESHLLSPSDSDVFEEDLEGHIVPFLDNTSDTEQDISDEHLYEEPGHSSEGENVFPFHERTTETCSRSMSHRINNNVAEMQFIQRPYLSGFGQPALSSSPMMSSTRHKSYGKPHYLSLYPRSLSMEGQDMPLGVYSYRDGSPRQGGAICSSGSFSRCSPLSSSGLSTPTSVVDIPPPFELAYITKRPITKSSPSLFIEGDASEKNRKKKSSIKRFLMLKFRRKTESKPVVDVNPSLFKSSAESSVHTPSRLLDLDRHSISSSPQLNSRFVCKPHVSSEPASTFLLYRDSKIKGSSVAFLNRNVVRVESFEDRSRVPFTPLPLSKPRSISFPNADTSDYENVPAISSDYENLQVPQQRPVRQPQFTDFFDRPRRVLSSANDTDGYVDMSSLPGFKSKTQSPEEETESAYTEAYNVCSVPFAPPTVSVRDVGGETGGEEDQGRTSEEEEGGADSIYDRQPDGRSRAFYIAKELVDTERLHVKALKLLQEDFREAVGAAVGDEGEPVLDEERLREILNELPDVYTLHRRILTELENRIRHWEECQRIADIYLSRKAEFLVFTTYIGHYDRSMNLLEDSCRTSPAFAAIVHQFEQQSAAGSLKHQLLQVIVRVAQYSMLLTDYLNNLSPDSKEYKDTQAAVVVVSDIADQANDSLQHGENLLRLVNIEYSVRGQRDLLQPGRVFVKEGTLMKVSRKSHQPRHLFLMNDVLLYTYPQQDGKYRLKNNLPLTGLKVSKPIMENVQNALRIEGTDISITLSASSFIEREDWFYTLSRTVTEHARGSVTFNSCSGEARDRLRLTLGEKAPTLVPVSQVMMCMNCTSDFSLTLRRHHCHGCGRIVCRSCSRNRYPLKYMKDRMAKVCDHCYNELKKRGGDVSALTAKSSPRPNRSSRPLSAVFQNIHPPNIWRHRKGTVSFNQVTVSEEGSISGTLQRSKKSKRNWKRLWFLIRDKVLFTYQAQEEKVASESLPLLGFTVKLPDKQGGEGEANIFQLYHKNTLYYSFKAEDNDTAQKWVNAMEEATVL</sequence>
<feature type="region of interest" description="Disordered" evidence="9">
    <location>
        <begin position="832"/>
        <end position="862"/>
    </location>
</feature>
<dbReference type="PROSITE" id="PS50010">
    <property type="entry name" value="DH_2"/>
    <property type="match status" value="1"/>
</dbReference>
<dbReference type="SUPFAM" id="SSF50729">
    <property type="entry name" value="PH domain-like"/>
    <property type="match status" value="2"/>
</dbReference>
<dbReference type="GeneID" id="115008886"/>
<dbReference type="InterPro" id="IPR051092">
    <property type="entry name" value="FYVE_RhoGEF_PH"/>
</dbReference>
<dbReference type="SMART" id="SM00325">
    <property type="entry name" value="RhoGEF"/>
    <property type="match status" value="1"/>
</dbReference>
<dbReference type="Pfam" id="PF00621">
    <property type="entry name" value="RhoGEF"/>
    <property type="match status" value="1"/>
</dbReference>
<proteinExistence type="predicted"/>
<dbReference type="PROSITE" id="PS50003">
    <property type="entry name" value="PH_DOMAIN"/>
    <property type="match status" value="2"/>
</dbReference>
<keyword evidence="2" id="KW-0963">Cytoplasm</keyword>
<dbReference type="RefSeq" id="XP_029288620.1">
    <property type="nucleotide sequence ID" value="XM_029432760.1"/>
</dbReference>
<keyword evidence="4" id="KW-0479">Metal-binding</keyword>
<feature type="domain" description="PH" evidence="10">
    <location>
        <begin position="1133"/>
        <end position="1227"/>
    </location>
</feature>
<keyword evidence="6" id="KW-0862">Zinc</keyword>
<evidence type="ECO:0000256" key="8">
    <source>
        <dbReference type="PROSITE-ProRule" id="PRU00091"/>
    </source>
</evidence>
<dbReference type="InterPro" id="IPR035899">
    <property type="entry name" value="DBL_dom_sf"/>
</dbReference>
<gene>
    <name evidence="14" type="primary">fgd5b</name>
</gene>
<dbReference type="OrthoDB" id="245697at2759"/>
<dbReference type="SMART" id="SM00064">
    <property type="entry name" value="FYVE"/>
    <property type="match status" value="1"/>
</dbReference>
<comment type="subcellular location">
    <subcellularLocation>
        <location evidence="1">Cytoplasm</location>
        <location evidence="1">Cytoskeleton</location>
    </subcellularLocation>
</comment>
<protein>
    <submittedName>
        <fullName evidence="14">LOW QUALITY PROTEIN: FYVE, RhoGEF and PH domain-containing protein 5b</fullName>
    </submittedName>
</protein>
<reference evidence="14" key="1">
    <citation type="submission" date="2025-08" db="UniProtKB">
        <authorList>
            <consortium name="RefSeq"/>
        </authorList>
    </citation>
    <scope>IDENTIFICATION</scope>
</reference>
<dbReference type="InParanoid" id="A0A6J2PSS0"/>
<dbReference type="Gene3D" id="2.30.29.30">
    <property type="entry name" value="Pleckstrin-homology domain (PH domain)/Phosphotyrosine-binding domain (PTB)"/>
    <property type="match status" value="2"/>
</dbReference>
<dbReference type="GO" id="GO:0005737">
    <property type="term" value="C:cytoplasm"/>
    <property type="evidence" value="ECO:0007669"/>
    <property type="project" value="TreeGrafter"/>
</dbReference>
<dbReference type="Gene3D" id="3.30.40.10">
    <property type="entry name" value="Zinc/RING finger domain, C3HC4 (zinc finger)"/>
    <property type="match status" value="1"/>
</dbReference>
<evidence type="ECO:0000256" key="4">
    <source>
        <dbReference type="ARBA" id="ARBA00022723"/>
    </source>
</evidence>
<dbReference type="Pfam" id="PF01363">
    <property type="entry name" value="FYVE"/>
    <property type="match status" value="1"/>
</dbReference>
<dbReference type="PROSITE" id="PS50178">
    <property type="entry name" value="ZF_FYVE"/>
    <property type="match status" value="1"/>
</dbReference>
<keyword evidence="5 8" id="KW-0863">Zinc-finger</keyword>
<dbReference type="GO" id="GO:0005085">
    <property type="term" value="F:guanyl-nucleotide exchange factor activity"/>
    <property type="evidence" value="ECO:0007669"/>
    <property type="project" value="UniProtKB-KW"/>
</dbReference>